<evidence type="ECO:0000313" key="2">
    <source>
        <dbReference type="Proteomes" id="UP000469159"/>
    </source>
</evidence>
<comment type="caution">
    <text evidence="1">The sequence shown here is derived from an EMBL/GenBank/DDBJ whole genome shotgun (WGS) entry which is preliminary data.</text>
</comment>
<proteinExistence type="predicted"/>
<dbReference type="EMBL" id="WTYK01000002">
    <property type="protein sequence ID" value="MXP40722.1"/>
    <property type="molecule type" value="Genomic_DNA"/>
</dbReference>
<reference evidence="1 2" key="1">
    <citation type="submission" date="2019-12" db="EMBL/GenBank/DDBJ databases">
        <title>Genomic-based taxomic classification of the family Erythrobacteraceae.</title>
        <authorList>
            <person name="Xu L."/>
        </authorList>
    </citation>
    <scope>NUCLEOTIDE SEQUENCE [LARGE SCALE GENOMIC DNA]</scope>
    <source>
        <strain evidence="1 2">MCCC 1K02066</strain>
    </source>
</reference>
<name>A0A6I4UPL2_9SPHN</name>
<accession>A0A6I4UPL2</accession>
<dbReference type="RefSeq" id="WP_160745590.1">
    <property type="nucleotide sequence ID" value="NZ_WTYK01000002.1"/>
</dbReference>
<dbReference type="OrthoDB" id="7529007at2"/>
<organism evidence="1 2">
    <name type="scientific">Croceibacterium soli</name>
    <dbReference type="NCBI Taxonomy" id="1739690"/>
    <lineage>
        <taxon>Bacteria</taxon>
        <taxon>Pseudomonadati</taxon>
        <taxon>Pseudomonadota</taxon>
        <taxon>Alphaproteobacteria</taxon>
        <taxon>Sphingomonadales</taxon>
        <taxon>Erythrobacteraceae</taxon>
        <taxon>Croceibacterium</taxon>
    </lineage>
</organism>
<dbReference type="Proteomes" id="UP000469159">
    <property type="component" value="Unassembled WGS sequence"/>
</dbReference>
<dbReference type="AlphaFoldDB" id="A0A6I4UPL2"/>
<protein>
    <submittedName>
        <fullName evidence="1">Uncharacterized protein</fullName>
    </submittedName>
</protein>
<sequence length="348" mass="37782">MYSKPMSTLVKSRLMTAATRLRTADPNRFVGPMLEDSFRDPYGDPAYGNNPVEPGAAPLRSQFAARQPRNLSFELEPLGPRASGSDRRDFTTHAMRRLVNDNFGSEALRWYDGASEGFRSHGRSHSLNYGAIFGSSFDAGGLQSASVSYEGGDSAVAQVNPRLAMLIGNAMAALPGMRPVFTTLVAGRDHGAQWMTFLLTNNLRLADLEPMMQELDLGGRLAPIMQIIGVALGGRFDLPGGSTLVSFGRGPQGVEMELQVMLDAVGDVPPNFLQLLTMNLRERPSELTALERFLEAFTPDDQVWPGRFSILGIRIGPSGPAKISLFLRPVEFEISPSAVRMPAQPVAA</sequence>
<gene>
    <name evidence="1" type="ORF">GRI75_03540</name>
</gene>
<keyword evidence="2" id="KW-1185">Reference proteome</keyword>
<evidence type="ECO:0000313" key="1">
    <source>
        <dbReference type="EMBL" id="MXP40722.1"/>
    </source>
</evidence>